<evidence type="ECO:0000256" key="1">
    <source>
        <dbReference type="ARBA" id="ARBA00004948"/>
    </source>
</evidence>
<protein>
    <recommendedName>
        <fullName evidence="5">glycine oxidase</fullName>
        <ecNumber evidence="5">1.4.3.19</ecNumber>
    </recommendedName>
</protein>
<reference evidence="7" key="1">
    <citation type="journal article" date="2021" name="PeerJ">
        <title>Extensive microbial diversity within the chicken gut microbiome revealed by metagenomics and culture.</title>
        <authorList>
            <person name="Gilroy R."/>
            <person name="Ravi A."/>
            <person name="Getino M."/>
            <person name="Pursley I."/>
            <person name="Horton D.L."/>
            <person name="Alikhan N.F."/>
            <person name="Baker D."/>
            <person name="Gharbi K."/>
            <person name="Hall N."/>
            <person name="Watson M."/>
            <person name="Adriaenssens E.M."/>
            <person name="Foster-Nyarko E."/>
            <person name="Jarju S."/>
            <person name="Secka A."/>
            <person name="Antonio M."/>
            <person name="Oren A."/>
            <person name="Chaudhuri R.R."/>
            <person name="La Ragione R."/>
            <person name="Hildebrand F."/>
            <person name="Pallen M.J."/>
        </authorList>
    </citation>
    <scope>NUCLEOTIDE SEQUENCE</scope>
    <source>
        <strain evidence="7">CHK171-7178</strain>
    </source>
</reference>
<sequence>MSHNVDVAVIGGGIIGCSTAYYLAKEGLSVHLLEQNEIAQGTTKAAGGMLGAHSEYMNDTFYSFARESQALYKDFQLDTGVAIGYKPGGIIQFARSDQERITLSRWHDAHYLSAEQVGQRIPHVAPPAYGAYLFEEDAHVHPEKTCLAFCRMAQKLGVTVSEHSQADEIEEYGSNYRIETNSSVITANHVVLAGGAASARLVPRLQMTAVKGQCMQLNAMSMQLPYTLFHKGCYIVPRSDGTLVVGATMEHRISDLQTTYAGNLALNEIAEQFIPDLSRLPVVNRWAGLRPKTVDDFPYIGRIPGKENMYIAAGHFRNGILLAPATACMIRDLIIGNEVNLERINAFDPQRGIFHEAYN</sequence>
<dbReference type="Gene3D" id="3.30.9.10">
    <property type="entry name" value="D-Amino Acid Oxidase, subunit A, domain 2"/>
    <property type="match status" value="1"/>
</dbReference>
<accession>A0A921KC39</accession>
<keyword evidence="2" id="KW-0784">Thiamine biosynthesis</keyword>
<comment type="pathway">
    <text evidence="1">Cofactor biosynthesis; thiamine diphosphate biosynthesis.</text>
</comment>
<dbReference type="NCBIfam" id="TIGR02352">
    <property type="entry name" value="thiamin_ThiO"/>
    <property type="match status" value="1"/>
</dbReference>
<dbReference type="InterPro" id="IPR036188">
    <property type="entry name" value="FAD/NAD-bd_sf"/>
</dbReference>
<dbReference type="GO" id="GO:0005737">
    <property type="term" value="C:cytoplasm"/>
    <property type="evidence" value="ECO:0007669"/>
    <property type="project" value="TreeGrafter"/>
</dbReference>
<gene>
    <name evidence="7" type="primary">thiO</name>
    <name evidence="7" type="ORF">K8V56_04610</name>
</gene>
<evidence type="ECO:0000256" key="3">
    <source>
        <dbReference type="ARBA" id="ARBA00023002"/>
    </source>
</evidence>
<proteinExistence type="predicted"/>
<evidence type="ECO:0000256" key="4">
    <source>
        <dbReference type="ARBA" id="ARBA00049872"/>
    </source>
</evidence>
<dbReference type="AlphaFoldDB" id="A0A921KC39"/>
<dbReference type="Pfam" id="PF01266">
    <property type="entry name" value="DAO"/>
    <property type="match status" value="1"/>
</dbReference>
<feature type="domain" description="FAD dependent oxidoreductase" evidence="6">
    <location>
        <begin position="6"/>
        <end position="332"/>
    </location>
</feature>
<evidence type="ECO:0000313" key="7">
    <source>
        <dbReference type="EMBL" id="HJF31047.1"/>
    </source>
</evidence>
<dbReference type="PANTHER" id="PTHR13847:SF289">
    <property type="entry name" value="GLYCINE OXIDASE"/>
    <property type="match status" value="1"/>
</dbReference>
<dbReference type="SUPFAM" id="SSF51905">
    <property type="entry name" value="FAD/NAD(P)-binding domain"/>
    <property type="match status" value="1"/>
</dbReference>
<keyword evidence="3 7" id="KW-0560">Oxidoreductase</keyword>
<dbReference type="GO" id="GO:0009228">
    <property type="term" value="P:thiamine biosynthetic process"/>
    <property type="evidence" value="ECO:0007669"/>
    <property type="project" value="UniProtKB-KW"/>
</dbReference>
<comment type="caution">
    <text evidence="7">The sequence shown here is derived from an EMBL/GenBank/DDBJ whole genome shotgun (WGS) entry which is preliminary data.</text>
</comment>
<dbReference type="Gene3D" id="3.50.50.60">
    <property type="entry name" value="FAD/NAD(P)-binding domain"/>
    <property type="match status" value="1"/>
</dbReference>
<dbReference type="GO" id="GO:0043799">
    <property type="term" value="F:glycine oxidase activity"/>
    <property type="evidence" value="ECO:0007669"/>
    <property type="project" value="UniProtKB-EC"/>
</dbReference>
<dbReference type="EC" id="1.4.3.19" evidence="5"/>
<name>A0A921KC39_SPOPS</name>
<dbReference type="PANTHER" id="PTHR13847">
    <property type="entry name" value="SARCOSINE DEHYDROGENASE-RELATED"/>
    <property type="match status" value="1"/>
</dbReference>
<dbReference type="EMBL" id="DYWT01000076">
    <property type="protein sequence ID" value="HJF31047.1"/>
    <property type="molecule type" value="Genomic_DNA"/>
</dbReference>
<dbReference type="GO" id="GO:0050660">
    <property type="term" value="F:flavin adenine dinucleotide binding"/>
    <property type="evidence" value="ECO:0007669"/>
    <property type="project" value="InterPro"/>
</dbReference>
<dbReference type="Proteomes" id="UP000698173">
    <property type="component" value="Unassembled WGS sequence"/>
</dbReference>
<dbReference type="SUPFAM" id="SSF54373">
    <property type="entry name" value="FAD-linked reductases, C-terminal domain"/>
    <property type="match status" value="1"/>
</dbReference>
<evidence type="ECO:0000313" key="8">
    <source>
        <dbReference type="Proteomes" id="UP000698173"/>
    </source>
</evidence>
<reference evidence="7" key="2">
    <citation type="submission" date="2021-09" db="EMBL/GenBank/DDBJ databases">
        <authorList>
            <person name="Gilroy R."/>
        </authorList>
    </citation>
    <scope>NUCLEOTIDE SEQUENCE</scope>
    <source>
        <strain evidence="7">CHK171-7178</strain>
    </source>
</reference>
<organism evidence="7 8">
    <name type="scientific">Sporosarcina psychrophila</name>
    <name type="common">Bacillus psychrophilus</name>
    <dbReference type="NCBI Taxonomy" id="1476"/>
    <lineage>
        <taxon>Bacteria</taxon>
        <taxon>Bacillati</taxon>
        <taxon>Bacillota</taxon>
        <taxon>Bacilli</taxon>
        <taxon>Bacillales</taxon>
        <taxon>Caryophanaceae</taxon>
        <taxon>Sporosarcina</taxon>
    </lineage>
</organism>
<comment type="catalytic activity">
    <reaction evidence="4">
        <text>glycine + O2 + H2O = glyoxylate + H2O2 + NH4(+)</text>
        <dbReference type="Rhea" id="RHEA:11532"/>
        <dbReference type="ChEBI" id="CHEBI:15377"/>
        <dbReference type="ChEBI" id="CHEBI:15379"/>
        <dbReference type="ChEBI" id="CHEBI:16240"/>
        <dbReference type="ChEBI" id="CHEBI:28938"/>
        <dbReference type="ChEBI" id="CHEBI:36655"/>
        <dbReference type="ChEBI" id="CHEBI:57305"/>
        <dbReference type="EC" id="1.4.3.19"/>
    </reaction>
</comment>
<evidence type="ECO:0000256" key="2">
    <source>
        <dbReference type="ARBA" id="ARBA00022977"/>
    </source>
</evidence>
<evidence type="ECO:0000259" key="6">
    <source>
        <dbReference type="Pfam" id="PF01266"/>
    </source>
</evidence>
<dbReference type="InterPro" id="IPR012727">
    <property type="entry name" value="Gly_oxidase_ThiO"/>
</dbReference>
<evidence type="ECO:0000256" key="5">
    <source>
        <dbReference type="ARBA" id="ARBA00050018"/>
    </source>
</evidence>
<dbReference type="InterPro" id="IPR006076">
    <property type="entry name" value="FAD-dep_OxRdtase"/>
</dbReference>